<sequence length="136" mass="14757">LCLLDRFSRDDPRPFGDGMDKDVKSRRSLLQKRNGKLCDVIVNLLPGSVFLPIVHMRVAVTPLTSSLGDSTVILSIRCDGNFYVQEAKSTESVIICIHGTRLPSGEETTSSADRSDRSVEGGSGVLIHPGSSQRKS</sequence>
<organism evidence="2 3">
    <name type="scientific">Trichinella pseudospiralis</name>
    <name type="common">Parasitic roundworm</name>
    <dbReference type="NCBI Taxonomy" id="6337"/>
    <lineage>
        <taxon>Eukaryota</taxon>
        <taxon>Metazoa</taxon>
        <taxon>Ecdysozoa</taxon>
        <taxon>Nematoda</taxon>
        <taxon>Enoplea</taxon>
        <taxon>Dorylaimia</taxon>
        <taxon>Trichinellida</taxon>
        <taxon>Trichinellidae</taxon>
        <taxon>Trichinella</taxon>
    </lineage>
</organism>
<reference evidence="2 3" key="1">
    <citation type="submission" date="2015-01" db="EMBL/GenBank/DDBJ databases">
        <title>Evolution of Trichinella species and genotypes.</title>
        <authorList>
            <person name="Korhonen P.K."/>
            <person name="Edoardo P."/>
            <person name="Giuseppe L.R."/>
            <person name="Gasser R.B."/>
        </authorList>
    </citation>
    <scope>NUCLEOTIDE SEQUENCE [LARGE SCALE GENOMIC DNA]</scope>
    <source>
        <strain evidence="2">ISS13</strain>
    </source>
</reference>
<evidence type="ECO:0000313" key="3">
    <source>
        <dbReference type="Proteomes" id="UP000054632"/>
    </source>
</evidence>
<gene>
    <name evidence="2" type="ORF">T4A_2903</name>
</gene>
<comment type="caution">
    <text evidence="2">The sequence shown here is derived from an EMBL/GenBank/DDBJ whole genome shotgun (WGS) entry which is preliminary data.</text>
</comment>
<dbReference type="EMBL" id="JYDR01000082">
    <property type="protein sequence ID" value="KRY69914.1"/>
    <property type="molecule type" value="Genomic_DNA"/>
</dbReference>
<evidence type="ECO:0000313" key="2">
    <source>
        <dbReference type="EMBL" id="KRY69914.1"/>
    </source>
</evidence>
<dbReference type="AlphaFoldDB" id="A0A0V1E8K4"/>
<protein>
    <submittedName>
        <fullName evidence="2">Uncharacterized protein</fullName>
    </submittedName>
</protein>
<name>A0A0V1E8K4_TRIPS</name>
<feature type="non-terminal residue" evidence="2">
    <location>
        <position position="1"/>
    </location>
</feature>
<evidence type="ECO:0000256" key="1">
    <source>
        <dbReference type="SAM" id="MobiDB-lite"/>
    </source>
</evidence>
<proteinExistence type="predicted"/>
<feature type="region of interest" description="Disordered" evidence="1">
    <location>
        <begin position="103"/>
        <end position="136"/>
    </location>
</feature>
<dbReference type="Proteomes" id="UP000054632">
    <property type="component" value="Unassembled WGS sequence"/>
</dbReference>
<accession>A0A0V1E8K4</accession>